<keyword evidence="2" id="KW-0813">Transport</keyword>
<dbReference type="Pfam" id="PF07690">
    <property type="entry name" value="MFS_1"/>
    <property type="match status" value="1"/>
</dbReference>
<dbReference type="InterPro" id="IPR011701">
    <property type="entry name" value="MFS"/>
</dbReference>
<feature type="domain" description="Major facilitator superfamily (MFS) profile" evidence="8">
    <location>
        <begin position="28"/>
        <end position="461"/>
    </location>
</feature>
<evidence type="ECO:0000256" key="1">
    <source>
        <dbReference type="ARBA" id="ARBA00004651"/>
    </source>
</evidence>
<evidence type="ECO:0000256" key="7">
    <source>
        <dbReference type="SAM" id="Phobius"/>
    </source>
</evidence>
<dbReference type="CDD" id="cd17321">
    <property type="entry name" value="MFS_MMR_MDR_like"/>
    <property type="match status" value="1"/>
</dbReference>
<sequence>MAKANNNNQQATKAFLTDGMPLPQRYFAILTLCFGTSLVVIDSSIASVALPTIARDLNVKESEAVFIVTIYQLMLVMCLLPLSAMAERIGYRKMYRSGLAIFALGTGLCVFVNNLPMLLFLRVLQSIGAAAVMSVSAALLRPIYPKAMLGRGMALNSVIVASSSALAPTLGGYILSIADWPLIFAVSAPFAVLGLILSRFLPPPKRRDIPYDTISALHSALTFGLLIAGLEIAVHSESKALAIILALSGITSAVMFVRLQNKAENPILPVDLLSKPLFSFSISGAFLAFTASMMLIVLIPFMLEKRYAFNPGEIGTILAAWPLTAVIAAPLAGILSDRFNPAILGTLGTAVAVLGLAALYTLPVDPLKTDIAWRLAFCGGGFSMFLAPNARLIIGNAPPERVAPVGGLIATTRLSGQTFGASLAAALLANSMGIGKEAILLPITLTVLAGLCSASRLWIRE</sequence>
<protein>
    <submittedName>
        <fullName evidence="9">MFS transporter</fullName>
    </submittedName>
</protein>
<feature type="transmembrane region" description="Helical" evidence="7">
    <location>
        <begin position="439"/>
        <end position="459"/>
    </location>
</feature>
<comment type="caution">
    <text evidence="9">The sequence shown here is derived from an EMBL/GenBank/DDBJ whole genome shotgun (WGS) entry which is preliminary data.</text>
</comment>
<evidence type="ECO:0000256" key="4">
    <source>
        <dbReference type="ARBA" id="ARBA00022692"/>
    </source>
</evidence>
<dbReference type="EMBL" id="JBHRSL010000010">
    <property type="protein sequence ID" value="MFC3052556.1"/>
    <property type="molecule type" value="Genomic_DNA"/>
</dbReference>
<gene>
    <name evidence="9" type="ORF">ACFOKA_11645</name>
</gene>
<name>A0ABV7D6R9_9PROT</name>
<evidence type="ECO:0000256" key="6">
    <source>
        <dbReference type="ARBA" id="ARBA00023136"/>
    </source>
</evidence>
<evidence type="ECO:0000256" key="5">
    <source>
        <dbReference type="ARBA" id="ARBA00022989"/>
    </source>
</evidence>
<evidence type="ECO:0000256" key="3">
    <source>
        <dbReference type="ARBA" id="ARBA00022475"/>
    </source>
</evidence>
<evidence type="ECO:0000259" key="8">
    <source>
        <dbReference type="PROSITE" id="PS50850"/>
    </source>
</evidence>
<feature type="transmembrane region" description="Helical" evidence="7">
    <location>
        <begin position="94"/>
        <end position="113"/>
    </location>
</feature>
<dbReference type="PRINTS" id="PR01036">
    <property type="entry name" value="TCRTETB"/>
</dbReference>
<keyword evidence="10" id="KW-1185">Reference proteome</keyword>
<feature type="transmembrane region" description="Helical" evidence="7">
    <location>
        <begin position="26"/>
        <end position="52"/>
    </location>
</feature>
<feature type="transmembrane region" description="Helical" evidence="7">
    <location>
        <begin position="414"/>
        <end position="433"/>
    </location>
</feature>
<feature type="transmembrane region" description="Helical" evidence="7">
    <location>
        <begin position="152"/>
        <end position="174"/>
    </location>
</feature>
<dbReference type="PROSITE" id="PS50850">
    <property type="entry name" value="MFS"/>
    <property type="match status" value="1"/>
</dbReference>
<dbReference type="RefSeq" id="WP_194213783.1">
    <property type="nucleotide sequence ID" value="NZ_CP061205.1"/>
</dbReference>
<accession>A0ABV7D6R9</accession>
<dbReference type="PANTHER" id="PTHR42718:SF46">
    <property type="entry name" value="BLR6921 PROTEIN"/>
    <property type="match status" value="1"/>
</dbReference>
<dbReference type="SUPFAM" id="SSF103473">
    <property type="entry name" value="MFS general substrate transporter"/>
    <property type="match status" value="1"/>
</dbReference>
<feature type="transmembrane region" description="Helical" evidence="7">
    <location>
        <begin position="240"/>
        <end position="257"/>
    </location>
</feature>
<feature type="transmembrane region" description="Helical" evidence="7">
    <location>
        <begin position="119"/>
        <end position="140"/>
    </location>
</feature>
<feature type="transmembrane region" description="Helical" evidence="7">
    <location>
        <begin position="372"/>
        <end position="394"/>
    </location>
</feature>
<keyword evidence="5 7" id="KW-1133">Transmembrane helix</keyword>
<feature type="transmembrane region" description="Helical" evidence="7">
    <location>
        <begin position="64"/>
        <end position="82"/>
    </location>
</feature>
<reference evidence="10" key="1">
    <citation type="journal article" date="2019" name="Int. J. Syst. Evol. Microbiol.">
        <title>The Global Catalogue of Microorganisms (GCM) 10K type strain sequencing project: providing services to taxonomists for standard genome sequencing and annotation.</title>
        <authorList>
            <consortium name="The Broad Institute Genomics Platform"/>
            <consortium name="The Broad Institute Genome Sequencing Center for Infectious Disease"/>
            <person name="Wu L."/>
            <person name="Ma J."/>
        </authorList>
    </citation>
    <scope>NUCLEOTIDE SEQUENCE [LARGE SCALE GENOMIC DNA]</scope>
    <source>
        <strain evidence="10">KCTC 62164</strain>
    </source>
</reference>
<dbReference type="InterPro" id="IPR020846">
    <property type="entry name" value="MFS_dom"/>
</dbReference>
<dbReference type="Gene3D" id="1.20.1250.20">
    <property type="entry name" value="MFS general substrate transporter like domains"/>
    <property type="match status" value="1"/>
</dbReference>
<dbReference type="InterPro" id="IPR036259">
    <property type="entry name" value="MFS_trans_sf"/>
</dbReference>
<feature type="transmembrane region" description="Helical" evidence="7">
    <location>
        <begin position="342"/>
        <end position="360"/>
    </location>
</feature>
<keyword evidence="6 7" id="KW-0472">Membrane</keyword>
<evidence type="ECO:0000256" key="2">
    <source>
        <dbReference type="ARBA" id="ARBA00022448"/>
    </source>
</evidence>
<feature type="transmembrane region" description="Helical" evidence="7">
    <location>
        <begin position="213"/>
        <end position="234"/>
    </location>
</feature>
<feature type="transmembrane region" description="Helical" evidence="7">
    <location>
        <begin position="180"/>
        <end position="201"/>
    </location>
</feature>
<evidence type="ECO:0000313" key="10">
    <source>
        <dbReference type="Proteomes" id="UP001595444"/>
    </source>
</evidence>
<feature type="transmembrane region" description="Helical" evidence="7">
    <location>
        <begin position="314"/>
        <end position="335"/>
    </location>
</feature>
<keyword evidence="3" id="KW-1003">Cell membrane</keyword>
<keyword evidence="4 7" id="KW-0812">Transmembrane</keyword>
<evidence type="ECO:0000313" key="9">
    <source>
        <dbReference type="EMBL" id="MFC3052556.1"/>
    </source>
</evidence>
<feature type="transmembrane region" description="Helical" evidence="7">
    <location>
        <begin position="277"/>
        <end position="302"/>
    </location>
</feature>
<dbReference type="Proteomes" id="UP001595444">
    <property type="component" value="Unassembled WGS sequence"/>
</dbReference>
<dbReference type="Gene3D" id="1.20.1720.10">
    <property type="entry name" value="Multidrug resistance protein D"/>
    <property type="match status" value="1"/>
</dbReference>
<dbReference type="PANTHER" id="PTHR42718">
    <property type="entry name" value="MAJOR FACILITATOR SUPERFAMILY MULTIDRUG TRANSPORTER MFSC"/>
    <property type="match status" value="1"/>
</dbReference>
<proteinExistence type="predicted"/>
<comment type="subcellular location">
    <subcellularLocation>
        <location evidence="1">Cell membrane</location>
        <topology evidence="1">Multi-pass membrane protein</topology>
    </subcellularLocation>
</comment>
<organism evidence="9 10">
    <name type="scientific">Kordiimonas pumila</name>
    <dbReference type="NCBI Taxonomy" id="2161677"/>
    <lineage>
        <taxon>Bacteria</taxon>
        <taxon>Pseudomonadati</taxon>
        <taxon>Pseudomonadota</taxon>
        <taxon>Alphaproteobacteria</taxon>
        <taxon>Kordiimonadales</taxon>
        <taxon>Kordiimonadaceae</taxon>
        <taxon>Kordiimonas</taxon>
    </lineage>
</organism>